<feature type="signal peptide" evidence="1">
    <location>
        <begin position="1"/>
        <end position="18"/>
    </location>
</feature>
<evidence type="ECO:0000313" key="2">
    <source>
        <dbReference type="EMBL" id="QPC45887.1"/>
    </source>
</evidence>
<protein>
    <submittedName>
        <fullName evidence="2">DUF4362 domain-containing protein</fullName>
    </submittedName>
</protein>
<keyword evidence="3" id="KW-1185">Reference proteome</keyword>
<accession>A0A7S8C9H3</accession>
<dbReference type="KEGG" id="mcui:G8O30_02395"/>
<dbReference type="AlphaFoldDB" id="A0A7S8C9H3"/>
<gene>
    <name evidence="2" type="ORF">G8O30_02395</name>
</gene>
<dbReference type="InterPro" id="IPR025372">
    <property type="entry name" value="DUF4362"/>
</dbReference>
<sequence>MKKYMFLCLLLLVGCSTTQENWETAIPELTTLGTDIVDEQGNIKNGSFLEEFEEKVKQGIKSTVRIITYTEEGAPIVTTLDFDGENITTTKDERRDSNGLREFSTVQCKKIDVNEVERSLDYRLSGCEGDKWVL</sequence>
<reference evidence="2 3" key="1">
    <citation type="submission" date="2019-07" db="EMBL/GenBank/DDBJ databases">
        <title>Genome sequence of 2 isolates from Red Sea Mangroves.</title>
        <authorList>
            <person name="Sefrji F."/>
            <person name="Michoud G."/>
            <person name="Merlino G."/>
            <person name="Daffonchio D."/>
        </authorList>
    </citation>
    <scope>NUCLEOTIDE SEQUENCE [LARGE SCALE GENOMIC DNA]</scope>
    <source>
        <strain evidence="2 3">R1DC41</strain>
    </source>
</reference>
<evidence type="ECO:0000256" key="1">
    <source>
        <dbReference type="SAM" id="SignalP"/>
    </source>
</evidence>
<feature type="chain" id="PRO_5039598915" evidence="1">
    <location>
        <begin position="19"/>
        <end position="134"/>
    </location>
</feature>
<organism evidence="2 3">
    <name type="scientific">Mangrovibacillus cuniculi</name>
    <dbReference type="NCBI Taxonomy" id="2593652"/>
    <lineage>
        <taxon>Bacteria</taxon>
        <taxon>Bacillati</taxon>
        <taxon>Bacillota</taxon>
        <taxon>Bacilli</taxon>
        <taxon>Bacillales</taxon>
        <taxon>Bacillaceae</taxon>
        <taxon>Mangrovibacillus</taxon>
    </lineage>
</organism>
<dbReference type="PROSITE" id="PS51257">
    <property type="entry name" value="PROKAR_LIPOPROTEIN"/>
    <property type="match status" value="1"/>
</dbReference>
<dbReference type="EMBL" id="CP049742">
    <property type="protein sequence ID" value="QPC45887.1"/>
    <property type="molecule type" value="Genomic_DNA"/>
</dbReference>
<evidence type="ECO:0000313" key="3">
    <source>
        <dbReference type="Proteomes" id="UP000593626"/>
    </source>
</evidence>
<proteinExistence type="predicted"/>
<keyword evidence="1" id="KW-0732">Signal</keyword>
<dbReference type="Pfam" id="PF14275">
    <property type="entry name" value="DUF4362"/>
    <property type="match status" value="1"/>
</dbReference>
<dbReference type="Proteomes" id="UP000593626">
    <property type="component" value="Chromosome"/>
</dbReference>
<name>A0A7S8C9H3_9BACI</name>
<dbReference type="RefSeq" id="WP_239673405.1">
    <property type="nucleotide sequence ID" value="NZ_CP049742.1"/>
</dbReference>